<keyword evidence="5" id="KW-0732">Signal</keyword>
<organism evidence="12 13">
    <name type="scientific">Daphnia pulex</name>
    <name type="common">Water flea</name>
    <dbReference type="NCBI Taxonomy" id="6669"/>
    <lineage>
        <taxon>Eukaryota</taxon>
        <taxon>Metazoa</taxon>
        <taxon>Ecdysozoa</taxon>
        <taxon>Arthropoda</taxon>
        <taxon>Crustacea</taxon>
        <taxon>Branchiopoda</taxon>
        <taxon>Diplostraca</taxon>
        <taxon>Cladocera</taxon>
        <taxon>Anomopoda</taxon>
        <taxon>Daphniidae</taxon>
        <taxon>Daphnia</taxon>
    </lineage>
</organism>
<feature type="domain" description="Repulsive guidance molecule C-terminal" evidence="10">
    <location>
        <begin position="122"/>
        <end position="386"/>
    </location>
</feature>
<sequence>MWSGVAEGSSGCKVDSCTRQFQQAAMASGVRRGSAAFCVILRQYSDCLRSTARSCRGHLAYHSTITLVQNWNGDSNCSYVGGASGAGGAPAIFNKDRPRNHDHHSPKVDDSPSCTYQGRPEVTHCSFYGDPHLVTFNGDFQTCKVAGAWPLIDNAYLAVSVTNEAVVPGSSATATTKITIIIKGGSDCAPERTYEAAVDSVPASFVDGSQWGGPLPPGSSGLPSSAFEHLVPVRIVEKEPGRHVEIHARHLGATLIVRQVGRYLTFAAKLPREIALQGAGREGLQLCVKGCPASERIDVGTVLLGSGHGRHPSMPSSGRFYRSQTSESPSALVKGMTRDAALALCREYNLTDYYLDSCMFDLMTTGDPSFSLAASRAQADYFSLLPDAANRLANRTWPLGASGSSPSSSTASRDSLSSSSASSSTARSLLLVGEAHGPGRPSSLAVCLLVVWSLMSLWNPLR</sequence>
<evidence type="ECO:0000256" key="4">
    <source>
        <dbReference type="ARBA" id="ARBA00022622"/>
    </source>
</evidence>
<keyword evidence="3" id="KW-1003">Cell membrane</keyword>
<evidence type="ECO:0000313" key="13">
    <source>
        <dbReference type="Proteomes" id="UP000000305"/>
    </source>
</evidence>
<evidence type="ECO:0000256" key="3">
    <source>
        <dbReference type="ARBA" id="ARBA00022475"/>
    </source>
</evidence>
<evidence type="ECO:0008006" key="14">
    <source>
        <dbReference type="Google" id="ProtNLM"/>
    </source>
</evidence>
<dbReference type="FunFam" id="3.40.1000.10:FF:000007">
    <property type="entry name" value="RGM domain family member B"/>
    <property type="match status" value="1"/>
</dbReference>
<keyword evidence="8" id="KW-0449">Lipoprotein</keyword>
<evidence type="ECO:0000256" key="2">
    <source>
        <dbReference type="ARBA" id="ARBA00005321"/>
    </source>
</evidence>
<proteinExistence type="inferred from homology"/>
<dbReference type="InterPro" id="IPR010536">
    <property type="entry name" value="RGM_N"/>
</dbReference>
<dbReference type="HOGENOM" id="CLU_032775_1_1_1"/>
<dbReference type="InterPro" id="IPR009496">
    <property type="entry name" value="RGM_C"/>
</dbReference>
<accession>E9FRW5</accession>
<dbReference type="AlphaFoldDB" id="E9FRW5"/>
<dbReference type="OMA" id="YDSKAGY"/>
<dbReference type="KEGG" id="dpx:DAPPUDRAFT_39837"/>
<keyword evidence="7" id="KW-0325">Glycoprotein</keyword>
<evidence type="ECO:0000256" key="5">
    <source>
        <dbReference type="ARBA" id="ARBA00022729"/>
    </source>
</evidence>
<dbReference type="Proteomes" id="UP000000305">
    <property type="component" value="Unassembled WGS sequence"/>
</dbReference>
<comment type="similarity">
    <text evidence="2">Belongs to the repulsive guidance molecule (RGM) family.</text>
</comment>
<name>E9FRW5_DAPPU</name>
<protein>
    <recommendedName>
        <fullName evidence="14">Repulsive guidance molecule C-terminal domain-containing protein</fullName>
    </recommendedName>
</protein>
<feature type="domain" description="Repulsive guidance molecule N-terminal" evidence="11">
    <location>
        <begin position="12"/>
        <end position="78"/>
    </location>
</feature>
<dbReference type="GO" id="GO:0098552">
    <property type="term" value="C:side of membrane"/>
    <property type="evidence" value="ECO:0007669"/>
    <property type="project" value="UniProtKB-KW"/>
</dbReference>
<evidence type="ECO:0000259" key="11">
    <source>
        <dbReference type="Pfam" id="PF06535"/>
    </source>
</evidence>
<evidence type="ECO:0000256" key="7">
    <source>
        <dbReference type="ARBA" id="ARBA00023180"/>
    </source>
</evidence>
<evidence type="ECO:0000256" key="9">
    <source>
        <dbReference type="SAM" id="MobiDB-lite"/>
    </source>
</evidence>
<reference evidence="12 13" key="1">
    <citation type="journal article" date="2011" name="Science">
        <title>The ecoresponsive genome of Daphnia pulex.</title>
        <authorList>
            <person name="Colbourne J.K."/>
            <person name="Pfrender M.E."/>
            <person name="Gilbert D."/>
            <person name="Thomas W.K."/>
            <person name="Tucker A."/>
            <person name="Oakley T.H."/>
            <person name="Tokishita S."/>
            <person name="Aerts A."/>
            <person name="Arnold G.J."/>
            <person name="Basu M.K."/>
            <person name="Bauer D.J."/>
            <person name="Caceres C.E."/>
            <person name="Carmel L."/>
            <person name="Casola C."/>
            <person name="Choi J.H."/>
            <person name="Detter J.C."/>
            <person name="Dong Q."/>
            <person name="Dusheyko S."/>
            <person name="Eads B.D."/>
            <person name="Frohlich T."/>
            <person name="Geiler-Samerotte K.A."/>
            <person name="Gerlach D."/>
            <person name="Hatcher P."/>
            <person name="Jogdeo S."/>
            <person name="Krijgsveld J."/>
            <person name="Kriventseva E.V."/>
            <person name="Kultz D."/>
            <person name="Laforsch C."/>
            <person name="Lindquist E."/>
            <person name="Lopez J."/>
            <person name="Manak J.R."/>
            <person name="Muller J."/>
            <person name="Pangilinan J."/>
            <person name="Patwardhan R.P."/>
            <person name="Pitluck S."/>
            <person name="Pritham E.J."/>
            <person name="Rechtsteiner A."/>
            <person name="Rho M."/>
            <person name="Rogozin I.B."/>
            <person name="Sakarya O."/>
            <person name="Salamov A."/>
            <person name="Schaack S."/>
            <person name="Shapiro H."/>
            <person name="Shiga Y."/>
            <person name="Skalitzky C."/>
            <person name="Smith Z."/>
            <person name="Souvorov A."/>
            <person name="Sung W."/>
            <person name="Tang Z."/>
            <person name="Tsuchiya D."/>
            <person name="Tu H."/>
            <person name="Vos H."/>
            <person name="Wang M."/>
            <person name="Wolf Y.I."/>
            <person name="Yamagata H."/>
            <person name="Yamada T."/>
            <person name="Ye Y."/>
            <person name="Shaw J.R."/>
            <person name="Andrews J."/>
            <person name="Crease T.J."/>
            <person name="Tang H."/>
            <person name="Lucas S.M."/>
            <person name="Robertson H.M."/>
            <person name="Bork P."/>
            <person name="Koonin E.V."/>
            <person name="Zdobnov E.M."/>
            <person name="Grigoriev I.V."/>
            <person name="Lynch M."/>
            <person name="Boore J.L."/>
        </authorList>
    </citation>
    <scope>NUCLEOTIDE SEQUENCE [LARGE SCALE GENOMIC DNA]</scope>
</reference>
<dbReference type="EMBL" id="GL732523">
    <property type="protein sequence ID" value="EFX90410.1"/>
    <property type="molecule type" value="Genomic_DNA"/>
</dbReference>
<keyword evidence="4" id="KW-0336">GPI-anchor</keyword>
<dbReference type="Pfam" id="PF06534">
    <property type="entry name" value="RGM_C"/>
    <property type="match status" value="1"/>
</dbReference>
<evidence type="ECO:0000256" key="6">
    <source>
        <dbReference type="ARBA" id="ARBA00023136"/>
    </source>
</evidence>
<dbReference type="InParanoid" id="E9FRW5"/>
<evidence type="ECO:0000259" key="10">
    <source>
        <dbReference type="Pfam" id="PF06534"/>
    </source>
</evidence>
<evidence type="ECO:0000256" key="8">
    <source>
        <dbReference type="ARBA" id="ARBA00023288"/>
    </source>
</evidence>
<dbReference type="OrthoDB" id="10013795at2759"/>
<keyword evidence="6" id="KW-0472">Membrane</keyword>
<keyword evidence="13" id="KW-1185">Reference proteome</keyword>
<dbReference type="InterPro" id="IPR040287">
    <property type="entry name" value="RGM"/>
</dbReference>
<evidence type="ECO:0000313" key="12">
    <source>
        <dbReference type="EMBL" id="EFX90410.1"/>
    </source>
</evidence>
<dbReference type="GO" id="GO:0015026">
    <property type="term" value="F:coreceptor activity"/>
    <property type="evidence" value="ECO:0000318"/>
    <property type="project" value="GO_Central"/>
</dbReference>
<comment type="subcellular location">
    <subcellularLocation>
        <location evidence="1">Cell membrane</location>
        <topology evidence="1">Lipid-anchor</topology>
        <topology evidence="1">GPI-anchor</topology>
    </subcellularLocation>
</comment>
<dbReference type="GO" id="GO:0005886">
    <property type="term" value="C:plasma membrane"/>
    <property type="evidence" value="ECO:0000318"/>
    <property type="project" value="GO_Central"/>
</dbReference>
<dbReference type="Gene3D" id="3.40.1000.10">
    <property type="entry name" value="Mog1/PsbP, alpha/beta/alpha sandwich"/>
    <property type="match status" value="1"/>
</dbReference>
<dbReference type="GO" id="GO:0030509">
    <property type="term" value="P:BMP signaling pathway"/>
    <property type="evidence" value="ECO:0000318"/>
    <property type="project" value="GO_Central"/>
</dbReference>
<evidence type="ECO:0000256" key="1">
    <source>
        <dbReference type="ARBA" id="ARBA00004609"/>
    </source>
</evidence>
<dbReference type="Pfam" id="PF06535">
    <property type="entry name" value="RGM_N"/>
    <property type="match status" value="1"/>
</dbReference>
<dbReference type="eggNOG" id="ENOG502QSTJ">
    <property type="taxonomic scope" value="Eukaryota"/>
</dbReference>
<dbReference type="PANTHER" id="PTHR31428">
    <property type="entry name" value="RGM DOMAIN FAMILY MEMBER DRAG-1"/>
    <property type="match status" value="1"/>
</dbReference>
<gene>
    <name evidence="12" type="ORF">DAPPUDRAFT_39837</name>
</gene>
<dbReference type="STRING" id="6669.E9FRW5"/>
<feature type="region of interest" description="Disordered" evidence="9">
    <location>
        <begin position="400"/>
        <end position="421"/>
    </location>
</feature>
<dbReference type="PANTHER" id="PTHR31428:SF6">
    <property type="entry name" value="REPULSIVE GUIDANCE MOLECULE B HOMOLOG DRAG-1"/>
    <property type="match status" value="1"/>
</dbReference>